<dbReference type="EMBL" id="DAAFWQ010000087">
    <property type="protein sequence ID" value="HAB1826924.1"/>
    <property type="molecule type" value="Genomic_DNA"/>
</dbReference>
<evidence type="ECO:0000313" key="45">
    <source>
        <dbReference type="EMBL" id="HAB5524957.1"/>
    </source>
</evidence>
<evidence type="ECO:0000313" key="42">
    <source>
        <dbReference type="EMBL" id="HAB5021571.1"/>
    </source>
</evidence>
<evidence type="ECO:0000313" key="24">
    <source>
        <dbReference type="EMBL" id="EDH6341308.1"/>
    </source>
</evidence>
<dbReference type="EMBL" id="AAKNHU010000016">
    <property type="protein sequence ID" value="ECT6084711.1"/>
    <property type="molecule type" value="Genomic_DNA"/>
</dbReference>
<dbReference type="EMBL" id="AAHYFF010000016">
    <property type="protein sequence ID" value="ECB6380533.1"/>
    <property type="molecule type" value="Genomic_DNA"/>
</dbReference>
<evidence type="ECO:0000313" key="35">
    <source>
        <dbReference type="EMBL" id="HAB2425367.1"/>
    </source>
</evidence>
<dbReference type="AlphaFoldDB" id="A0A2T9I540"/>
<evidence type="ECO:0000313" key="31">
    <source>
        <dbReference type="EMBL" id="HAB1826924.1"/>
    </source>
</evidence>
<dbReference type="EMBL" id="AAMIOU010000068">
    <property type="protein sequence ID" value="EDH7247656.1"/>
    <property type="molecule type" value="Genomic_DNA"/>
</dbReference>
<dbReference type="EMBL" id="DAASXW010000014">
    <property type="protein sequence ID" value="HAE7505171.1"/>
    <property type="molecule type" value="Genomic_DNA"/>
</dbReference>
<protein>
    <submittedName>
        <fullName evidence="73">Uncharacterized protein</fullName>
    </submittedName>
</protein>
<dbReference type="EMBL" id="DAAPXI010000007">
    <property type="protein sequence ID" value="HAD8175854.1"/>
    <property type="molecule type" value="Genomic_DNA"/>
</dbReference>
<evidence type="ECO:0000313" key="43">
    <source>
        <dbReference type="EMBL" id="HAB5209866.1"/>
    </source>
</evidence>
<dbReference type="EMBL" id="AAHNKL010000007">
    <property type="protein sequence ID" value="EBY1989474.1"/>
    <property type="molecule type" value="Genomic_DNA"/>
</dbReference>
<evidence type="ECO:0000313" key="55">
    <source>
        <dbReference type="EMBL" id="HAE1218810.1"/>
    </source>
</evidence>
<evidence type="ECO:0000313" key="12">
    <source>
        <dbReference type="EMBL" id="EBZ7018335.1"/>
    </source>
</evidence>
<dbReference type="EMBL" id="AAMEPF010000012">
    <property type="protein sequence ID" value="EDG5622897.1"/>
    <property type="molecule type" value="Genomic_DNA"/>
</dbReference>
<dbReference type="EMBL" id="DAARZX010000007">
    <property type="protein sequence ID" value="HAE4619293.1"/>
    <property type="molecule type" value="Genomic_DNA"/>
</dbReference>
<dbReference type="EMBL" id="DAAGBW010000007">
    <property type="protein sequence ID" value="HAB2425367.1"/>
    <property type="molecule type" value="Genomic_DNA"/>
</dbReference>
<evidence type="ECO:0000313" key="15">
    <source>
        <dbReference type="EMBL" id="ECB6026100.1"/>
    </source>
</evidence>
<evidence type="ECO:0000313" key="56">
    <source>
        <dbReference type="EMBL" id="HAE1323119.1"/>
    </source>
</evidence>
<dbReference type="EMBL" id="DAAHHO010000007">
    <property type="protein sequence ID" value="HAB6237546.1"/>
    <property type="molecule type" value="Genomic_DNA"/>
</dbReference>
<evidence type="ECO:0000313" key="19">
    <source>
        <dbReference type="EMBL" id="EDB6498069.1"/>
    </source>
</evidence>
<dbReference type="EMBL" id="DAAWFY010000005">
    <property type="protein sequence ID" value="HAF7732841.1"/>
    <property type="molecule type" value="Genomic_DNA"/>
</dbReference>
<evidence type="ECO:0000313" key="66">
    <source>
        <dbReference type="EMBL" id="HAE9392356.1"/>
    </source>
</evidence>
<dbReference type="EMBL" id="AAGQKS010000082">
    <property type="protein sequence ID" value="EBQ8903922.1"/>
    <property type="molecule type" value="Genomic_DNA"/>
</dbReference>
<evidence type="ECO:0000313" key="62">
    <source>
        <dbReference type="EMBL" id="HAE4619293.1"/>
    </source>
</evidence>
<evidence type="ECO:0000313" key="64">
    <source>
        <dbReference type="EMBL" id="HAE7505171.1"/>
    </source>
</evidence>
<evidence type="ECO:0000313" key="69">
    <source>
        <dbReference type="EMBL" id="HAF0891066.1"/>
    </source>
</evidence>
<dbReference type="EMBL" id="DAAQWY010000005">
    <property type="protein sequence ID" value="HAE1218810.1"/>
    <property type="molecule type" value="Genomic_DNA"/>
</dbReference>
<evidence type="ECO:0000313" key="44">
    <source>
        <dbReference type="EMBL" id="HAB5385295.1"/>
    </source>
</evidence>
<dbReference type="EMBL" id="DAAGBK010000007">
    <property type="protein sequence ID" value="HAB2370800.1"/>
    <property type="molecule type" value="Genomic_DNA"/>
</dbReference>
<dbReference type="OMA" id="RMLWHPL"/>
<dbReference type="EMBL" id="DAAHEN010000006">
    <property type="protein sequence ID" value="HAB5769731.1"/>
    <property type="molecule type" value="Genomic_DNA"/>
</dbReference>
<evidence type="ECO:0000313" key="51">
    <source>
        <dbReference type="EMBL" id="HAD9847187.1"/>
    </source>
</evidence>
<dbReference type="EMBL" id="DAAWBV010000012">
    <property type="protein sequence ID" value="HAF7239361.1"/>
    <property type="molecule type" value="Genomic_DNA"/>
</dbReference>
<dbReference type="EMBL" id="DAAGSJ010000019">
    <property type="protein sequence ID" value="HAB4367071.1"/>
    <property type="molecule type" value="Genomic_DNA"/>
</dbReference>
<evidence type="ECO:0000313" key="4">
    <source>
        <dbReference type="EMBL" id="EBR0142345.1"/>
    </source>
</evidence>
<evidence type="ECO:0000313" key="39">
    <source>
        <dbReference type="EMBL" id="HAB4367071.1"/>
    </source>
</evidence>
<dbReference type="EMBL" id="AALSOQ010000018">
    <property type="protein sequence ID" value="EDC9468287.1"/>
    <property type="molecule type" value="Genomic_DNA"/>
</dbReference>
<dbReference type="EMBL" id="AAHDEP010000032">
    <property type="protein sequence ID" value="EBU7986558.1"/>
    <property type="molecule type" value="Genomic_DNA"/>
</dbReference>
<evidence type="ECO:0000313" key="23">
    <source>
        <dbReference type="EMBL" id="EDH5701402.1"/>
    </source>
</evidence>
<dbReference type="EMBL" id="DAAFXG010000006">
    <property type="protein sequence ID" value="HAB1883288.1"/>
    <property type="molecule type" value="Genomic_DNA"/>
</dbReference>
<dbReference type="EMBL" id="DAAFPI010000012">
    <property type="protein sequence ID" value="HAB1021642.1"/>
    <property type="molecule type" value="Genomic_DNA"/>
</dbReference>
<dbReference type="EMBL" id="AAFIKO010000006">
    <property type="protein sequence ID" value="EBG3093115.1"/>
    <property type="molecule type" value="Genomic_DNA"/>
</dbReference>
<dbReference type="RefSeq" id="WP_006497696.1">
    <property type="nucleotide sequence ID" value="NZ_CALNWA010000006.1"/>
</dbReference>
<evidence type="ECO:0000313" key="25">
    <source>
        <dbReference type="EMBL" id="EDH7247656.1"/>
    </source>
</evidence>
<dbReference type="EMBL" id="AAMIHC010000016">
    <property type="protein sequence ID" value="EDH6341308.1"/>
    <property type="molecule type" value="Genomic_DNA"/>
</dbReference>
<evidence type="ECO:0000313" key="57">
    <source>
        <dbReference type="EMBL" id="HAE1371492.1"/>
    </source>
</evidence>
<proteinExistence type="predicted"/>
<comment type="caution">
    <text evidence="73">The sequence shown here is derived from an EMBL/GenBank/DDBJ whole genome shotgun (WGS) entry which is preliminary data.</text>
</comment>
<evidence type="ECO:0000313" key="37">
    <source>
        <dbReference type="EMBL" id="HAB3745903.1"/>
    </source>
</evidence>
<sequence length="65" mass="7593">MAAYLYLSAIRMLWHPLNIQNLNKTFPEYETNSLKNKVEITSATCIKENTKGHLTYYSVSDYVFN</sequence>
<dbReference type="EMBL" id="DAAGMN010000169">
    <property type="protein sequence ID" value="HAB3684304.1"/>
    <property type="molecule type" value="Genomic_DNA"/>
</dbReference>
<dbReference type="EMBL" id="QDOG01000006">
    <property type="protein sequence ID" value="PVL94501.1"/>
    <property type="molecule type" value="Genomic_DNA"/>
</dbReference>
<dbReference type="EMBL" id="DAAUAP010000027">
    <property type="protein sequence ID" value="HAF0891066.1"/>
    <property type="molecule type" value="Genomic_DNA"/>
</dbReference>
<evidence type="ECO:0000313" key="59">
    <source>
        <dbReference type="EMBL" id="HAE1604812.1"/>
    </source>
</evidence>
<evidence type="ECO:0000313" key="74">
    <source>
        <dbReference type="Proteomes" id="UP000245147"/>
    </source>
</evidence>
<dbReference type="EMBL" id="DAAGUG010000021">
    <property type="protein sequence ID" value="HAB4589619.1"/>
    <property type="molecule type" value="Genomic_DNA"/>
</dbReference>
<evidence type="ECO:0000313" key="9">
    <source>
        <dbReference type="EMBL" id="EBY0574363.1"/>
    </source>
</evidence>
<dbReference type="EMBL" id="AAHORV010000004">
    <property type="protein sequence ID" value="EBY6736653.1"/>
    <property type="molecule type" value="Genomic_DNA"/>
</dbReference>
<evidence type="ECO:0000313" key="1">
    <source>
        <dbReference type="EMBL" id="EBF7613263.1"/>
    </source>
</evidence>
<evidence type="ECO:0000313" key="54">
    <source>
        <dbReference type="EMBL" id="HAE0449738.1"/>
    </source>
</evidence>
<evidence type="ECO:0000313" key="10">
    <source>
        <dbReference type="EMBL" id="EBY1989474.1"/>
    </source>
</evidence>
<evidence type="ECO:0000313" key="71">
    <source>
        <dbReference type="EMBL" id="HAF7548626.1"/>
    </source>
</evidence>
<dbReference type="EMBL" id="AALOGT010000008">
    <property type="protein sequence ID" value="EDB6498069.1"/>
    <property type="molecule type" value="Genomic_DNA"/>
</dbReference>
<evidence type="ECO:0000313" key="20">
    <source>
        <dbReference type="EMBL" id="EDC9468287.1"/>
    </source>
</evidence>
<evidence type="ECO:0000313" key="36">
    <source>
        <dbReference type="EMBL" id="HAB3684304.1"/>
    </source>
</evidence>
<reference evidence="27" key="1">
    <citation type="journal article" date="2018" name="Genome Biol.">
        <title>SKESA: strategic k-mer extension for scrupulous assemblies.</title>
        <authorList>
            <person name="Souvorov A."/>
            <person name="Agarwala R."/>
            <person name="Lipman D.J."/>
        </authorList>
    </citation>
    <scope>NUCLEOTIDE SEQUENCE</scope>
    <source>
        <strain evidence="49">09-3426</strain>
        <strain evidence="61">09-4364</strain>
        <strain evidence="71">10-0327</strain>
        <strain evidence="66">10-7240</strain>
        <strain evidence="64">10-7243</strain>
        <strain evidence="65">11-5588</strain>
        <strain evidence="67">12-3191</strain>
        <strain evidence="68">12-3284</strain>
        <strain evidence="69">12-8479</strain>
        <strain evidence="63">13-0431</strain>
        <strain evidence="72">13-2460</strain>
        <strain evidence="62">13-5657</strain>
        <strain evidence="50">CE06.035</strain>
        <strain evidence="70">Salm201708953</strain>
        <strain evidence="27">Salmonella enterica</strain>
        <strain evidence="53">Sam_3440b185-6731-4f40-abe7-826e6475c527</strain>
        <strain evidence="54">Sam_5f569ebd-755b-4147-8429-4678b9c250cc</strain>
        <strain evidence="52">Sam_8b55db79-2e89-45d5-a9a1-8092f0a17964</strain>
        <strain evidence="51">Sam_997f2e98-28ae-496a-bdd7-14b549d092b4</strain>
    </source>
</reference>
<evidence type="ECO:0000313" key="18">
    <source>
        <dbReference type="EMBL" id="ECU7932723.1"/>
    </source>
</evidence>
<dbReference type="EMBL" id="DAAHFX010000005">
    <property type="protein sequence ID" value="HAB5940102.1"/>
    <property type="molecule type" value="Genomic_DNA"/>
</dbReference>
<dbReference type="Proteomes" id="UP000245147">
    <property type="component" value="Unassembled WGS sequence"/>
</dbReference>
<evidence type="ECO:0000313" key="6">
    <source>
        <dbReference type="EMBL" id="EBR9965712.1"/>
    </source>
</evidence>
<dbReference type="EMBL" id="DAAFUE010000007">
    <property type="protein sequence ID" value="HAB1571339.1"/>
    <property type="molecule type" value="Genomic_DNA"/>
</dbReference>
<reference evidence="17" key="5">
    <citation type="submission" date="2018-07" db="EMBL/GenBank/DDBJ databases">
        <authorList>
            <consortium name="NARMS: The National Antimicrobial Resistance Monitoring System"/>
        </authorList>
    </citation>
    <scope>NUCLEOTIDE SEQUENCE</scope>
    <source>
        <strain evidence="17">CVM N57313F</strain>
        <strain evidence="12">FSIS11815297</strain>
        <strain evidence="18">FSIS1607168</strain>
    </source>
</reference>
<dbReference type="EMBL" id="AAHMZR010000004">
    <property type="protein sequence ID" value="EBY0574363.1"/>
    <property type="molecule type" value="Genomic_DNA"/>
</dbReference>
<dbReference type="EMBL" id="DAAHBC010000090">
    <property type="protein sequence ID" value="HAB5385295.1"/>
    <property type="molecule type" value="Genomic_DNA"/>
</dbReference>
<evidence type="ECO:0000313" key="16">
    <source>
        <dbReference type="EMBL" id="ECB6380533.1"/>
    </source>
</evidence>
<dbReference type="EMBL" id="AAFGSL010000003">
    <property type="protein sequence ID" value="EBF7613263.1"/>
    <property type="molecule type" value="Genomic_DNA"/>
</dbReference>
<dbReference type="EMBL" id="DAARRM010000043">
    <property type="protein sequence ID" value="HAE3638320.1"/>
    <property type="molecule type" value="Genomic_DNA"/>
</dbReference>
<evidence type="ECO:0000313" key="41">
    <source>
        <dbReference type="EMBL" id="HAB4789960.1"/>
    </source>
</evidence>
<evidence type="ECO:0000313" key="50">
    <source>
        <dbReference type="EMBL" id="HAD8175854.1"/>
    </source>
</evidence>
<dbReference type="EMBL" id="DAASYN010000006">
    <property type="protein sequence ID" value="HAE7558347.1"/>
    <property type="molecule type" value="Genomic_DNA"/>
</dbReference>
<evidence type="ECO:0000313" key="58">
    <source>
        <dbReference type="EMBL" id="HAE1458970.1"/>
    </source>
</evidence>
<evidence type="ECO:0000313" key="34">
    <source>
        <dbReference type="EMBL" id="HAB2370800.1"/>
    </source>
</evidence>
<evidence type="ECO:0000313" key="21">
    <source>
        <dbReference type="EMBL" id="EDG5622897.1"/>
    </source>
</evidence>
<evidence type="ECO:0000313" key="63">
    <source>
        <dbReference type="EMBL" id="HAE6728811.1"/>
    </source>
</evidence>
<dbReference type="EMBL" id="DAAQOM010000007">
    <property type="protein sequence ID" value="HAE0206557.1"/>
    <property type="molecule type" value="Genomic_DNA"/>
</dbReference>
<evidence type="ECO:0000313" key="61">
    <source>
        <dbReference type="EMBL" id="HAE3638320.1"/>
    </source>
</evidence>
<dbReference type="EMBL" id="AAGUFA010000007">
    <property type="protein sequence ID" value="EBS0216712.1"/>
    <property type="molecule type" value="Genomic_DNA"/>
</dbReference>
<dbReference type="EMBL" id="DAAWDN010000088">
    <property type="protein sequence ID" value="HAF7548626.1"/>
    <property type="molecule type" value="Genomic_DNA"/>
</dbReference>
<evidence type="ECO:0000313" key="13">
    <source>
        <dbReference type="EMBL" id="ECA7462964.1"/>
    </source>
</evidence>
<evidence type="ECO:0000313" key="14">
    <source>
        <dbReference type="EMBL" id="ECB2568628.1"/>
    </source>
</evidence>
<dbReference type="Proteomes" id="UP000839928">
    <property type="component" value="Unassembled WGS sequence"/>
</dbReference>
<evidence type="ECO:0000313" key="40">
    <source>
        <dbReference type="EMBL" id="HAB4589619.1"/>
    </source>
</evidence>
<evidence type="ECO:0000313" key="48">
    <source>
        <dbReference type="EMBL" id="HAB6237546.1"/>
    </source>
</evidence>
<evidence type="ECO:0000313" key="72">
    <source>
        <dbReference type="EMBL" id="HAF7732841.1"/>
    </source>
</evidence>
<dbReference type="EMBL" id="AAHYCG010000004">
    <property type="protein sequence ID" value="ECB6026100.1"/>
    <property type="molecule type" value="Genomic_DNA"/>
</dbReference>
<evidence type="ECO:0000313" key="49">
    <source>
        <dbReference type="EMBL" id="HAC6810955.1"/>
    </source>
</evidence>
<evidence type="ECO:0000313" key="60">
    <source>
        <dbReference type="EMBL" id="HAE1641400.1"/>
    </source>
</evidence>
<dbReference type="EMBL" id="DAAGOV010000007">
    <property type="protein sequence ID" value="HAB3946933.1"/>
    <property type="molecule type" value="Genomic_DNA"/>
</dbReference>
<dbReference type="EMBL" id="DAATXT010000011">
    <property type="protein sequence ID" value="HAF0560001.1"/>
    <property type="molecule type" value="Genomic_DNA"/>
</dbReference>
<reference evidence="19" key="6">
    <citation type="submission" date="2018-07" db="EMBL/GenBank/DDBJ databases">
        <authorList>
            <consortium name="GenomeTrakr network: Whole genome sequencing for foodborne pathogen traceback"/>
        </authorList>
    </citation>
    <scope>NUCLEOTIDE SEQUENCE</scope>
    <source>
        <strain evidence="20">ADRDL-16-8871</strain>
        <strain evidence="19">FDA00004800</strain>
        <strain evidence="13">FSIS21923161</strain>
    </source>
</reference>
<evidence type="ECO:0000313" key="30">
    <source>
        <dbReference type="EMBL" id="HAB1803236.1"/>
    </source>
</evidence>
<dbReference type="EMBL" id="DAAGNE010000090">
    <property type="protein sequence ID" value="HAB3745903.1"/>
    <property type="molecule type" value="Genomic_DNA"/>
</dbReference>
<evidence type="ECO:0000313" key="26">
    <source>
        <dbReference type="EMBL" id="EDH9229357.1"/>
    </source>
</evidence>
<dbReference type="EMBL" id="DAAQNS010000007">
    <property type="protein sequence ID" value="HAE0113541.1"/>
    <property type="molecule type" value="Genomic_DNA"/>
</dbReference>
<dbReference type="EMBL" id="AAMEQR010000005">
    <property type="protein sequence ID" value="EDG5797189.1"/>
    <property type="molecule type" value="Genomic_DNA"/>
</dbReference>
<evidence type="ECO:0000313" key="27">
    <source>
        <dbReference type="EMBL" id="HAB1021642.1"/>
    </source>
</evidence>
<dbReference type="EMBL" id="AAHVIS010000014">
    <property type="protein sequence ID" value="ECA7462964.1"/>
    <property type="molecule type" value="Genomic_DNA"/>
</dbReference>
<evidence type="ECO:0000313" key="65">
    <source>
        <dbReference type="EMBL" id="HAE7558347.1"/>
    </source>
</evidence>
<reference evidence="73 74" key="2">
    <citation type="submission" date="2018-04" db="EMBL/GenBank/DDBJ databases">
        <title>Serotype diversity and antimicrobial resistance among Salmonella enterica isolated from patients at an equine referral hospital.</title>
        <authorList>
            <person name="Leon I.M."/>
            <person name="Lawhon S.D."/>
            <person name="Norman K.N."/>
            <person name="Threadgill D.S."/>
            <person name="Ohta N."/>
            <person name="Vinasco J."/>
            <person name="Scott H.M."/>
        </authorList>
    </citation>
    <scope>NUCLEOTIDE SEQUENCE [LARGE SCALE GENOMIC DNA]</scope>
    <source>
        <strain evidence="73 74">167</strain>
    </source>
</reference>
<accession>A0A2T9I540</accession>
<dbReference type="EMBL" id="DAAQQN010000006">
    <property type="protein sequence ID" value="HAE0449738.1"/>
    <property type="molecule type" value="Genomic_DNA"/>
</dbReference>
<evidence type="ECO:0000313" key="28">
    <source>
        <dbReference type="EMBL" id="HAB1571339.1"/>
    </source>
</evidence>
<reference evidence="50" key="7">
    <citation type="submission" date="2019-01" db="EMBL/GenBank/DDBJ databases">
        <authorList>
            <consortium name="NCBI Pathogen Detection Project"/>
        </authorList>
    </citation>
    <scope>NUCLEOTIDE SEQUENCE</scope>
    <source>
        <strain evidence="49">09-3426</strain>
        <strain evidence="61">09-4364</strain>
        <strain evidence="71">10-0327</strain>
        <strain evidence="66">10-7240</strain>
        <strain evidence="64">10-7243</strain>
        <strain evidence="65">11-5588</strain>
        <strain evidence="67">12-3191</strain>
        <strain evidence="68">12-3284</strain>
        <strain evidence="69">12-8479</strain>
        <strain evidence="63">13-0431</strain>
        <strain evidence="72">13-2460</strain>
        <strain evidence="62">13-5657</strain>
        <strain evidence="50">CE06.035</strain>
        <strain evidence="70">Salm201708953</strain>
        <strain evidence="27">Salmonella enterica</strain>
        <strain evidence="53">Sam_3440b185-6731-4f40-abe7-826e6475c527</strain>
        <strain evidence="54">Sam_5f569ebd-755b-4147-8429-4678b9c250cc</strain>
        <strain evidence="52">Sam_8b55db79-2e89-45d5-a9a1-8092f0a17964</strain>
        <strain evidence="51">Sam_997f2e98-28ae-496a-bdd7-14b549d092b4</strain>
    </source>
</reference>
<evidence type="ECO:0000313" key="52">
    <source>
        <dbReference type="EMBL" id="HAE0113541.1"/>
    </source>
</evidence>
<dbReference type="EMBL" id="AAGTMP010000004">
    <property type="protein sequence ID" value="EBR8140864.1"/>
    <property type="molecule type" value="Genomic_DNA"/>
</dbReference>
<evidence type="ECO:0000313" key="38">
    <source>
        <dbReference type="EMBL" id="HAB3946933.1"/>
    </source>
</evidence>
<dbReference type="EMBL" id="AAMJGE010000005">
    <property type="protein sequence ID" value="EDH9229357.1"/>
    <property type="molecule type" value="Genomic_DNA"/>
</dbReference>
<evidence type="ECO:0000313" key="68">
    <source>
        <dbReference type="EMBL" id="HAF0793262.1"/>
    </source>
</evidence>
<evidence type="ECO:0000313" key="70">
    <source>
        <dbReference type="EMBL" id="HAF7239361.1"/>
    </source>
</evidence>
<evidence type="ECO:0000313" key="33">
    <source>
        <dbReference type="EMBL" id="HAB2058825.1"/>
    </source>
</evidence>
<evidence type="ECO:0000313" key="11">
    <source>
        <dbReference type="EMBL" id="EBY6736653.1"/>
    </source>
</evidence>
<evidence type="ECO:0000313" key="5">
    <source>
        <dbReference type="EMBL" id="EBR8140864.1"/>
    </source>
</evidence>
<evidence type="ECO:0000313" key="22">
    <source>
        <dbReference type="EMBL" id="EDG5797189.1"/>
    </source>
</evidence>
<dbReference type="EMBL" id="DAAGZR010000006">
    <property type="protein sequence ID" value="HAB5209866.1"/>
    <property type="molecule type" value="Genomic_DNA"/>
</dbReference>
<dbReference type="EMBL" id="AAMIBF010000005">
    <property type="protein sequence ID" value="EDH5701402.1"/>
    <property type="molecule type" value="Genomic_DNA"/>
</dbReference>
<evidence type="ECO:0000313" key="67">
    <source>
        <dbReference type="EMBL" id="HAF0560001.1"/>
    </source>
</evidence>
<dbReference type="EMBL" id="DAARAE010000187">
    <property type="protein sequence ID" value="HAE1458970.1"/>
    <property type="molecule type" value="Genomic_DNA"/>
</dbReference>
<name>A0A2T9I540_SALET</name>
<evidence type="ECO:0000313" key="3">
    <source>
        <dbReference type="EMBL" id="EBQ8903922.1"/>
    </source>
</evidence>
<dbReference type="EMBL" id="DAARAJ010000012">
    <property type="protein sequence ID" value="HAE1641400.1"/>
    <property type="molecule type" value="Genomic_DNA"/>
</dbReference>
<dbReference type="EMBL" id="DAAGVZ010000195">
    <property type="protein sequence ID" value="HAB4789960.1"/>
    <property type="molecule type" value="Genomic_DNA"/>
</dbReference>
<dbReference type="EMBL" id="AAGQWK010000009">
    <property type="protein sequence ID" value="EBR0142345.1"/>
    <property type="molecule type" value="Genomic_DNA"/>
</dbReference>
<dbReference type="EMBL" id="AAKRAK010000007">
    <property type="protein sequence ID" value="ECU7932723.1"/>
    <property type="molecule type" value="Genomic_DNA"/>
</dbReference>
<evidence type="ECO:0000313" key="7">
    <source>
        <dbReference type="EMBL" id="EBS0216712.1"/>
    </source>
</evidence>
<reference evidence="6" key="4">
    <citation type="submission" date="2018-07" db="EMBL/GenBank/DDBJ databases">
        <authorList>
            <person name="Ashton P.M."/>
            <person name="Dallman T."/>
            <person name="Nair S."/>
            <person name="De Pinna E."/>
            <person name="Peters T."/>
            <person name="Grant K."/>
        </authorList>
    </citation>
    <scope>NUCLEOTIDE SEQUENCE</scope>
    <source>
        <strain evidence="9">152447</strain>
        <strain evidence="11">178634</strain>
        <strain evidence="6">178666</strain>
        <strain evidence="3">208936</strain>
        <strain evidence="1">240168</strain>
        <strain evidence="8">250819</strain>
        <strain evidence="23">344039</strain>
        <strain evidence="26">352129</strain>
        <strain evidence="16">365830</strain>
        <strain evidence="24">369915</strain>
        <strain evidence="7">423873</strain>
        <strain evidence="4">428140</strain>
        <strain evidence="10">488730</strain>
        <strain evidence="5">535271</strain>
        <strain evidence="14">676364</strain>
        <strain evidence="15">689000</strain>
        <strain evidence="2">741041</strain>
    </source>
</reference>
<dbReference type="EMBL" id="DAARAH010000018">
    <property type="protein sequence ID" value="HAE1604812.1"/>
    <property type="molecule type" value="Genomic_DNA"/>
</dbReference>
<evidence type="ECO:0000313" key="17">
    <source>
        <dbReference type="EMBL" id="ECT6084711.1"/>
    </source>
</evidence>
<dbReference type="EMBL" id="DAASRO010000006">
    <property type="protein sequence ID" value="HAE6728811.1"/>
    <property type="molecule type" value="Genomic_DNA"/>
</dbReference>
<dbReference type="EMBL" id="AAHWZL010000004">
    <property type="protein sequence ID" value="ECB2568628.1"/>
    <property type="molecule type" value="Genomic_DNA"/>
</dbReference>
<evidence type="ECO:0000313" key="46">
    <source>
        <dbReference type="EMBL" id="HAB5769731.1"/>
    </source>
</evidence>
<dbReference type="EMBL" id="AAHRZG010000013">
    <property type="protein sequence ID" value="EBZ7018335.1"/>
    <property type="molecule type" value="Genomic_DNA"/>
</dbReference>
<gene>
    <name evidence="17" type="ORF">A3Z75_14540</name>
    <name evidence="19" type="ORF">AL996_15325</name>
    <name evidence="22" type="ORF">B7643_10775</name>
    <name evidence="21" type="ORF">B7S77_20540</name>
    <name evidence="18" type="ORF">BEI99_12950</name>
    <name evidence="20" type="ORF">BH418_16470</name>
    <name evidence="73" type="ORF">C4792_13235</name>
    <name evidence="23" type="ORF">CB179_08130</name>
    <name evidence="24" type="ORF">CB381_15475</name>
    <name evidence="25" type="ORF">CBN47_21900</name>
    <name evidence="26" type="ORF">CC399_07905</name>
    <name evidence="11" type="ORF">D5800_08320</name>
    <name evidence="1" type="ORF">DEM85_04885</name>
    <name evidence="3" type="ORF">DKS77_24700</name>
    <name evidence="8" type="ORF">DLB38_17645</name>
    <name evidence="5" type="ORF">DN360_06405</name>
    <name evidence="4" type="ORF">DNV88_12245</name>
    <name evidence="6" type="ORF">DTG92_19625</name>
    <name evidence="7" type="ORF">DTV28_09525</name>
    <name evidence="10" type="ORF">DU232_10730</name>
    <name evidence="9" type="ORF">DUR08_05105</name>
    <name evidence="16" type="ORF">E0T08_13905</name>
    <name evidence="12" type="ORF">EEQ47_13980</name>
    <name evidence="13" type="ORF">EPK73_11730</name>
    <name evidence="14" type="ORF">EVU59_08020</name>
    <name evidence="15" type="ORF">EZX27_08080</name>
    <name evidence="2" type="ORF">FIR09_08130</name>
    <name evidence="49" type="ORF">G0D82_13570</name>
    <name evidence="50" type="ORF">G1157_16075</name>
    <name evidence="53" type="ORF">G2167_15045</name>
    <name evidence="51" type="ORF">G2187_15560</name>
    <name evidence="54" type="ORF">G2192_14080</name>
    <name evidence="52" type="ORF">G2213_16140</name>
    <name evidence="55" type="ORF">G2913_11735</name>
    <name evidence="59" type="ORF">G2960_13990</name>
    <name evidence="56" type="ORF">G2966_15680</name>
    <name evidence="60" type="ORF">G2970_17620</name>
    <name evidence="57" type="ORF">G2990_12385</name>
    <name evidence="61" type="ORF">G3980_002930</name>
    <name evidence="58" type="ORF">G3A30_21530</name>
    <name evidence="62" type="ORF">G4D20_003021</name>
    <name evidence="63" type="ORF">G4K93_002642</name>
    <name evidence="64" type="ORF">G4P07_003529</name>
    <name evidence="65" type="ORF">G4P20_002519</name>
    <name evidence="66" type="ORF">G4Y13_001839</name>
    <name evidence="71" type="ORF">G9257_004093</name>
    <name evidence="72" type="ORF">G9336_002313</name>
    <name evidence="68" type="ORF">G9C35_004635</name>
    <name evidence="67" type="ORF">G9C70_001676</name>
    <name evidence="69" type="ORF">G9G25_002977</name>
    <name evidence="70" type="ORF">G9X09_001906</name>
    <name evidence="42" type="ORF">GB020_11965</name>
    <name evidence="43" type="ORF">GB178_04525</name>
    <name evidence="35" type="ORF">GB182_15285</name>
    <name evidence="44" type="ORF">GB193_19270</name>
    <name evidence="47" type="ORF">GB352_11665</name>
    <name evidence="34" type="ORF">GB356_15280</name>
    <name evidence="31" type="ORF">GB388_20265</name>
    <name evidence="48" type="ORF">GB394_15285</name>
    <name evidence="29" type="ORF">GB423_12935</name>
    <name evidence="39" type="ORF">GB430_13785</name>
    <name evidence="37" type="ORF">GB441_19695</name>
    <name evidence="38" type="ORF">GB481_15885</name>
    <name evidence="33" type="ORF">GB613_09185</name>
    <name evidence="45" type="ORF">GBR77_14905</name>
    <name evidence="46" type="ORF">GBS17_12270</name>
    <name evidence="36" type="ORF">GBV99_22270</name>
    <name evidence="28" type="ORF">GBX08_15280</name>
    <name evidence="27" type="ORF">GBX75_14700</name>
    <name evidence="30" type="ORF">GBY12_13315</name>
    <name evidence="32" type="ORF">GBY78_13480</name>
    <name evidence="40" type="ORF">GBZ43_08290</name>
    <name evidence="41" type="ORF">GBZ56_23330</name>
</gene>
<dbReference type="EMBL" id="DAATOG010000006">
    <property type="protein sequence ID" value="HAE9392356.1"/>
    <property type="molecule type" value="Genomic_DNA"/>
</dbReference>
<evidence type="ECO:0000313" key="32">
    <source>
        <dbReference type="EMBL" id="HAB1883288.1"/>
    </source>
</evidence>
<evidence type="ECO:0000313" key="53">
    <source>
        <dbReference type="EMBL" id="HAE0206557.1"/>
    </source>
</evidence>
<dbReference type="EMBL" id="DAAQLP010000007">
    <property type="protein sequence ID" value="HAD9847187.1"/>
    <property type="molecule type" value="Genomic_DNA"/>
</dbReference>
<dbReference type="EMBL" id="DAAFWC010000006">
    <property type="protein sequence ID" value="HAB1708989.1"/>
    <property type="molecule type" value="Genomic_DNA"/>
</dbReference>
<evidence type="ECO:0000313" key="2">
    <source>
        <dbReference type="EMBL" id="EBG3093115.1"/>
    </source>
</evidence>
<evidence type="ECO:0000313" key="73">
    <source>
        <dbReference type="EMBL" id="PVL94501.1"/>
    </source>
</evidence>
<dbReference type="EMBL" id="DAAQYH010000012">
    <property type="protein sequence ID" value="HAE1371492.1"/>
    <property type="molecule type" value="Genomic_DNA"/>
</dbReference>
<evidence type="ECO:0000313" key="8">
    <source>
        <dbReference type="EMBL" id="EBU7986558.1"/>
    </source>
</evidence>
<dbReference type="EMBL" id="AAGUBV010000029">
    <property type="protein sequence ID" value="EBR9965712.1"/>
    <property type="molecule type" value="Genomic_DNA"/>
</dbReference>
<dbReference type="EMBL" id="DAAFWP010000006">
    <property type="protein sequence ID" value="HAB1803236.1"/>
    <property type="molecule type" value="Genomic_DNA"/>
</dbReference>
<evidence type="ECO:0000313" key="29">
    <source>
        <dbReference type="EMBL" id="HAB1708989.1"/>
    </source>
</evidence>
<organism evidence="73 74">
    <name type="scientific">Salmonella enterica subsp. enterica serovar Agona</name>
    <dbReference type="NCBI Taxonomy" id="58095"/>
    <lineage>
        <taxon>Bacteria</taxon>
        <taxon>Pseudomonadati</taxon>
        <taxon>Pseudomonadota</taxon>
        <taxon>Gammaproteobacteria</taxon>
        <taxon>Enterobacterales</taxon>
        <taxon>Enterobacteriaceae</taxon>
        <taxon>Salmonella</taxon>
    </lineage>
</organism>
<dbReference type="EMBL" id="DAATZW010000109">
    <property type="protein sequence ID" value="HAF0793262.1"/>
    <property type="molecule type" value="Genomic_DNA"/>
</dbReference>
<dbReference type="EMBL" id="DAAGXT010000006">
    <property type="protein sequence ID" value="HAB5021571.1"/>
    <property type="molecule type" value="Genomic_DNA"/>
</dbReference>
<dbReference type="EMBL" id="DAAQXW010000017">
    <property type="protein sequence ID" value="HAE1323119.1"/>
    <property type="molecule type" value="Genomic_DNA"/>
</dbReference>
<dbReference type="EMBL" id="DAAMIM010000010">
    <property type="protein sequence ID" value="HAC6810955.1"/>
    <property type="molecule type" value="Genomic_DNA"/>
</dbReference>
<reference evidence="21" key="3">
    <citation type="submission" date="2018-07" db="EMBL/GenBank/DDBJ databases">
        <authorList>
            <consortium name="PulseNet: The National Subtyping Network for Foodborne Disease Surveillance"/>
            <person name="Tarr C.L."/>
            <person name="Trees E."/>
            <person name="Katz L.S."/>
            <person name="Carleton-Romer H.A."/>
            <person name="Stroika S."/>
            <person name="Kucerova Z."/>
            <person name="Roache K.F."/>
            <person name="Sabol A.L."/>
            <person name="Besser J."/>
            <person name="Gerner-Smidt P."/>
        </authorList>
    </citation>
    <scope>NUCLEOTIDE SEQUENCE</scope>
    <source>
        <strain evidence="21">PNUSAS011306</strain>
        <strain evidence="22">PNUSAS011364</strain>
        <strain evidence="25">PNUSAS013764</strain>
    </source>
</reference>
<evidence type="ECO:0000313" key="47">
    <source>
        <dbReference type="EMBL" id="HAB5940102.1"/>
    </source>
</evidence>
<dbReference type="EMBL" id="DAAHCK010000007">
    <property type="protein sequence ID" value="HAB5524957.1"/>
    <property type="molecule type" value="Genomic_DNA"/>
</dbReference>
<dbReference type="EMBL" id="DAAFYT010000018">
    <property type="protein sequence ID" value="HAB2058825.1"/>
    <property type="molecule type" value="Genomic_DNA"/>
</dbReference>